<evidence type="ECO:0000313" key="7">
    <source>
        <dbReference type="EMBL" id="QOS69569.1"/>
    </source>
</evidence>
<name>A0A6L7IR61_9ACTN</name>
<dbReference type="InterPro" id="IPR029063">
    <property type="entry name" value="SAM-dependent_MTases_sf"/>
</dbReference>
<dbReference type="InterPro" id="IPR000241">
    <property type="entry name" value="RlmKL-like_Mtase"/>
</dbReference>
<comment type="catalytic activity">
    <reaction evidence="6">
        <text>guanosine(2069) in 23S rRNA + S-adenosyl-L-methionine = N(2)-methylguanosine(2069) in 23S rRNA + S-adenosyl-L-homocysteine + H(+)</text>
        <dbReference type="Rhea" id="RHEA:43772"/>
        <dbReference type="Rhea" id="RHEA-COMP:10688"/>
        <dbReference type="Rhea" id="RHEA-COMP:10689"/>
        <dbReference type="ChEBI" id="CHEBI:15378"/>
        <dbReference type="ChEBI" id="CHEBI:57856"/>
        <dbReference type="ChEBI" id="CHEBI:59789"/>
        <dbReference type="ChEBI" id="CHEBI:74269"/>
        <dbReference type="ChEBI" id="CHEBI:74481"/>
        <dbReference type="EC" id="2.1.1.264"/>
    </reaction>
</comment>
<evidence type="ECO:0000256" key="3">
    <source>
        <dbReference type="ARBA" id="ARBA00022603"/>
    </source>
</evidence>
<dbReference type="HAMAP" id="MF_01858">
    <property type="entry name" value="23SrRNA_methyltr_KL"/>
    <property type="match status" value="1"/>
</dbReference>
<comment type="similarity">
    <text evidence="6">Belongs to the methyltransferase superfamily. RlmKL family.</text>
</comment>
<dbReference type="KEGG" id="egd:GS424_006940"/>
<dbReference type="InterPro" id="IPR019614">
    <property type="entry name" value="SAM-dep_methyl-trfase"/>
</dbReference>
<dbReference type="Pfam" id="PF22020">
    <property type="entry name" value="RlmL_1st"/>
    <property type="match status" value="1"/>
</dbReference>
<dbReference type="InterPro" id="IPR017244">
    <property type="entry name" value="23SrRNA_methyltr_KL"/>
</dbReference>
<dbReference type="RefSeq" id="WP_160941816.1">
    <property type="nucleotide sequence ID" value="NZ_CP063310.1"/>
</dbReference>
<keyword evidence="4 6" id="KW-0808">Transferase</keyword>
<dbReference type="CDD" id="cd11715">
    <property type="entry name" value="THUMP_AdoMetMT"/>
    <property type="match status" value="1"/>
</dbReference>
<dbReference type="Gene3D" id="3.30.2130.30">
    <property type="match status" value="2"/>
</dbReference>
<keyword evidence="5 6" id="KW-0949">S-adenosyl-L-methionine</keyword>
<dbReference type="Pfam" id="PF10672">
    <property type="entry name" value="Methyltrans_SAM"/>
    <property type="match status" value="1"/>
</dbReference>
<dbReference type="Gene3D" id="3.40.50.150">
    <property type="entry name" value="Vaccinia Virus protein VP39"/>
    <property type="match status" value="1"/>
</dbReference>
<evidence type="ECO:0000256" key="5">
    <source>
        <dbReference type="ARBA" id="ARBA00022691"/>
    </source>
</evidence>
<dbReference type="GO" id="GO:0070043">
    <property type="term" value="F:rRNA (guanine-N7-)-methyltransferase activity"/>
    <property type="evidence" value="ECO:0007669"/>
    <property type="project" value="UniProtKB-UniRule"/>
</dbReference>
<dbReference type="GO" id="GO:0003723">
    <property type="term" value="F:RNA binding"/>
    <property type="evidence" value="ECO:0007669"/>
    <property type="project" value="UniProtKB-UniRule"/>
</dbReference>
<evidence type="ECO:0000256" key="4">
    <source>
        <dbReference type="ARBA" id="ARBA00022679"/>
    </source>
</evidence>
<keyword evidence="1 6" id="KW-0963">Cytoplasm</keyword>
<dbReference type="GO" id="GO:0005737">
    <property type="term" value="C:cytoplasm"/>
    <property type="evidence" value="ECO:0007669"/>
    <property type="project" value="UniProtKB-SubCell"/>
</dbReference>
<evidence type="ECO:0000313" key="8">
    <source>
        <dbReference type="Proteomes" id="UP000478463"/>
    </source>
</evidence>
<dbReference type="EMBL" id="CP063310">
    <property type="protein sequence ID" value="QOS69569.1"/>
    <property type="molecule type" value="Genomic_DNA"/>
</dbReference>
<reference evidence="7 8" key="1">
    <citation type="submission" date="2020-10" db="EMBL/GenBank/DDBJ databases">
        <title>Eggerthella sp. nov., isolated from human feces.</title>
        <authorList>
            <person name="Yajun G."/>
        </authorList>
    </citation>
    <scope>NUCLEOTIDE SEQUENCE [LARGE SCALE GENOMIC DNA]</scope>
    <source>
        <strain evidence="7 8">HF-1101</strain>
    </source>
</reference>
<evidence type="ECO:0000256" key="2">
    <source>
        <dbReference type="ARBA" id="ARBA00022552"/>
    </source>
</evidence>
<dbReference type="EC" id="2.1.1.173" evidence="6"/>
<dbReference type="NCBIfam" id="NF008748">
    <property type="entry name" value="PRK11783.1"/>
    <property type="match status" value="1"/>
</dbReference>
<dbReference type="InterPro" id="IPR004114">
    <property type="entry name" value="THUMP_dom"/>
</dbReference>
<dbReference type="GO" id="GO:0052915">
    <property type="term" value="F:23S rRNA (guanine(2445)-N(2))-methyltransferase activity"/>
    <property type="evidence" value="ECO:0007669"/>
    <property type="project" value="UniProtKB-UniRule"/>
</dbReference>
<dbReference type="InterPro" id="IPR054170">
    <property type="entry name" value="RlmL_1st"/>
</dbReference>
<dbReference type="Pfam" id="PF01170">
    <property type="entry name" value="UPF0020"/>
    <property type="match status" value="1"/>
</dbReference>
<dbReference type="PANTHER" id="PTHR47313:SF1">
    <property type="entry name" value="RIBOSOMAL RNA LARGE SUBUNIT METHYLTRANSFERASE K_L"/>
    <property type="match status" value="1"/>
</dbReference>
<dbReference type="AlphaFoldDB" id="A0A6L7IR61"/>
<proteinExistence type="inferred from homology"/>
<protein>
    <recommendedName>
        <fullName evidence="6">Ribosomal RNA large subunit methyltransferase K/L</fullName>
    </recommendedName>
    <domain>
        <recommendedName>
            <fullName evidence="6">23S rRNA m2G2445 methyltransferase</fullName>
            <ecNumber evidence="6">2.1.1.173</ecNumber>
        </recommendedName>
        <alternativeName>
            <fullName evidence="6">rRNA (guanine-N(2)-)-methyltransferase RlmL</fullName>
        </alternativeName>
    </domain>
    <domain>
        <recommendedName>
            <fullName evidence="6">23S rRNA m7G2069 methyltransferase</fullName>
            <ecNumber evidence="6">2.1.1.264</ecNumber>
        </recommendedName>
        <alternativeName>
            <fullName evidence="6">rRNA (guanine-N(7)-)-methyltransferase RlmK</fullName>
        </alternativeName>
    </domain>
</protein>
<accession>A0A6L7IR61</accession>
<comment type="function">
    <text evidence="6">Specifically methylates the guanine in position 2445 (m2G2445) and the guanine in position 2069 (m7G2069) of 23S rRNA.</text>
</comment>
<keyword evidence="3 6" id="KW-0489">Methyltransferase</keyword>
<comment type="subcellular location">
    <subcellularLocation>
        <location evidence="6">Cytoplasm</location>
    </subcellularLocation>
</comment>
<keyword evidence="2 6" id="KW-0698">rRNA processing</keyword>
<comment type="catalytic activity">
    <reaction evidence="6">
        <text>guanosine(2445) in 23S rRNA + S-adenosyl-L-methionine = N(2)-methylguanosine(2445) in 23S rRNA + S-adenosyl-L-homocysteine + H(+)</text>
        <dbReference type="Rhea" id="RHEA:42740"/>
        <dbReference type="Rhea" id="RHEA-COMP:10215"/>
        <dbReference type="Rhea" id="RHEA-COMP:10216"/>
        <dbReference type="ChEBI" id="CHEBI:15378"/>
        <dbReference type="ChEBI" id="CHEBI:57856"/>
        <dbReference type="ChEBI" id="CHEBI:59789"/>
        <dbReference type="ChEBI" id="CHEBI:74269"/>
        <dbReference type="ChEBI" id="CHEBI:74481"/>
        <dbReference type="EC" id="2.1.1.173"/>
    </reaction>
</comment>
<dbReference type="Gene3D" id="3.30.750.80">
    <property type="entry name" value="RNA methyltransferase domain (HRMD) like"/>
    <property type="match status" value="1"/>
</dbReference>
<dbReference type="Proteomes" id="UP000478463">
    <property type="component" value="Chromosome"/>
</dbReference>
<evidence type="ECO:0000256" key="6">
    <source>
        <dbReference type="HAMAP-Rule" id="MF_01858"/>
    </source>
</evidence>
<dbReference type="PIRSF" id="PIRSF037618">
    <property type="entry name" value="RNA_Mtase_bacteria_prd"/>
    <property type="match status" value="1"/>
</dbReference>
<dbReference type="SUPFAM" id="SSF53335">
    <property type="entry name" value="S-adenosyl-L-methionine-dependent methyltransferases"/>
    <property type="match status" value="2"/>
</dbReference>
<evidence type="ECO:0000256" key="1">
    <source>
        <dbReference type="ARBA" id="ARBA00022490"/>
    </source>
</evidence>
<sequence length="770" mass="83294">MSQPCNENLELFASCLSGLEAPLADELKRLGIKRVRPLGGGVAFFCDVRHALSACLWSRLASRVLVVVGRVNAGDANLLYEGVRRLPWEDVIVEGASMAVQAHGMNDELRNTRFTALKVKDAVCDRLREVRGERPDVDAACADATVDVRVREGRATISLDLSGESLYHRSYLTPDDGPDAPLSCALAAGLLALAGWRARGSRGEACVDPACGDGFLVVEAASAACDLAPGLTRERWGFFGWNQSQPELWNELIDDADERFERGLASATAPGALDGPASAPPDPAYVRFAGASTSSPAIARARTHAKRAGLRQAVSIEPADAQNVGELVERACAAAGRVRDLEEMTCTVASVLPTGERSQSDARAQAEAAAFVRAASAAPADSTFAVAGGEGVEARFGSAPVAHATLGQDRVATEASVFDEPPVKAHEAIVPDSAGGAEHVVEVLEPSSEQFAARLHKTAKERRKWARREGVSCYRVYDADLPDYAVAIDVYPGAGDAEGNLYLHIAEYAAPSTIDPGKAQRRYDDVLALAPVVLGVRPDHVFSKVRRRDKGGSQYREAGRRSYVTQVREDGYLLEVDLAGYLDTGLFLDHRLTRELVGSKAEGKRFLNLFAYTGTASVHAAGGGAKSTATVDLSQTYLDWAQRNMAANGFDGDEHTFERGDVMAWITEARRTGRRFDLVFVDPPTFSNSKAMGKRTWDVQRDHVELLIGVSRLLSEEGEAVFSCNLRSFKPDEEELAKYGVVLEDITPQTIPHDFERNPRIHKCYLVKRG</sequence>
<dbReference type="Pfam" id="PF02926">
    <property type="entry name" value="THUMP"/>
    <property type="match status" value="1"/>
</dbReference>
<dbReference type="SMART" id="SM00981">
    <property type="entry name" value="THUMP"/>
    <property type="match status" value="1"/>
</dbReference>
<dbReference type="PANTHER" id="PTHR47313">
    <property type="entry name" value="RIBOSOMAL RNA LARGE SUBUNIT METHYLTRANSFERASE K/L"/>
    <property type="match status" value="1"/>
</dbReference>
<dbReference type="CDD" id="cd02440">
    <property type="entry name" value="AdoMet_MTases"/>
    <property type="match status" value="1"/>
</dbReference>
<dbReference type="PROSITE" id="PS51165">
    <property type="entry name" value="THUMP"/>
    <property type="match status" value="1"/>
</dbReference>
<gene>
    <name evidence="7" type="primary">rlmKL</name>
    <name evidence="6" type="synonym">rlmL</name>
    <name evidence="7" type="ORF">GS424_006940</name>
</gene>
<organism evidence="7 8">
    <name type="scientific">Eggerthella guodeyinii</name>
    <dbReference type="NCBI Taxonomy" id="2690837"/>
    <lineage>
        <taxon>Bacteria</taxon>
        <taxon>Bacillati</taxon>
        <taxon>Actinomycetota</taxon>
        <taxon>Coriobacteriia</taxon>
        <taxon>Eggerthellales</taxon>
        <taxon>Eggerthellaceae</taxon>
        <taxon>Eggerthella</taxon>
    </lineage>
</organism>
<dbReference type="EC" id="2.1.1.264" evidence="6"/>